<evidence type="ECO:0000256" key="10">
    <source>
        <dbReference type="SAM" id="MobiDB-lite"/>
    </source>
</evidence>
<keyword evidence="7" id="KW-0067">ATP-binding</keyword>
<feature type="compositionally biased region" description="Basic and acidic residues" evidence="10">
    <location>
        <begin position="207"/>
        <end position="224"/>
    </location>
</feature>
<feature type="compositionally biased region" description="Acidic residues" evidence="10">
    <location>
        <begin position="45"/>
        <end position="138"/>
    </location>
</feature>
<evidence type="ECO:0000256" key="5">
    <source>
        <dbReference type="ARBA" id="ARBA00022741"/>
    </source>
</evidence>
<feature type="domain" description="NOL9 C-terminal" evidence="13">
    <location>
        <begin position="658"/>
        <end position="747"/>
    </location>
</feature>
<protein>
    <recommendedName>
        <fullName evidence="9">Polynucleotide 5'-hydroxyl-kinase NOL9</fullName>
    </recommendedName>
</protein>
<evidence type="ECO:0000256" key="4">
    <source>
        <dbReference type="ARBA" id="ARBA00022679"/>
    </source>
</evidence>
<sequence>AKDDYENQDDEEDENEVGSDYDFEIVEQQEDAVIVEAKVVPEYKESDEESEDKEDAEIGEEEFDQDSYEEFVEPESGDEEFVEPESGGEEFVEPESDDEEFVEPESGDEEADQQTEEDFIEEESEDDEDDQQTEENFEEIVSNDGDDEDDHQLAEEDSYKEESDDNDKDDDVELESVNGKDVYIEGDTKDDDSKEPEATVQGEIVDDAPKEVNGEKSPEVHEEPKIVSRAPMTPFYAQSIAELKRANLLPQLSIFENSEKTNKVLAVVKENMEWYGTVTMTLLSGRILVNGYEARQLESLTFYSPKGLNWIVLSPLTSKKRPKIGFELISSVLEESFTRLQLERISKYFDRKHDAIVLLQRNGAAQTMIDTFGKHMSENVFPVINSIHRPRYSSEYLLNCLVQTTGPDTDLQKGLVVPKVWTKLALQKNSRFMITGGRGAGKSTLLRYLLNRHLTQFGSVLLVDLDIGQPELFVPQTVSCSLLSAPLLGPGFFYNRQPDLAYVVGHVNIVMCAEPYALAVKRLLAMCRVQERYKDVPWLINTMGYNKGFGIELMALLVDAVRPTALVQISSAKQINNFEVSLDSATLSKVQPSIFVDDVFKFCLPLPKYTMHKLQSAVPIPLPGQPKPWRMSAKDIRYSNILARLSTALRGNAKYLNECQPLKMSIDKLNFLHLTSDVYSRDELIAGTEVNLVYLCKQPVKRNLPIECLGIGVVRAIDYKTDDLYLVPAMSVERCASVNCLVIGGDMNLPQGFIKDQGAAVTDHVPFVFVIDDSKSSKSVQQIYYRPPGFL</sequence>
<evidence type="ECO:0000313" key="15">
    <source>
        <dbReference type="Proteomes" id="UP001200034"/>
    </source>
</evidence>
<proteinExistence type="inferred from homology"/>
<evidence type="ECO:0000256" key="7">
    <source>
        <dbReference type="ARBA" id="ARBA00022840"/>
    </source>
</evidence>
<comment type="caution">
    <text evidence="14">The sequence shown here is derived from an EMBL/GenBank/DDBJ whole genome shotgun (WGS) entry which is preliminary data.</text>
</comment>
<dbReference type="Pfam" id="PF16575">
    <property type="entry name" value="CLP1_P"/>
    <property type="match status" value="1"/>
</dbReference>
<evidence type="ECO:0000256" key="2">
    <source>
        <dbReference type="ARBA" id="ARBA00011003"/>
    </source>
</evidence>
<feature type="region of interest" description="Disordered" evidence="10">
    <location>
        <begin position="37"/>
        <end position="224"/>
    </location>
</feature>
<evidence type="ECO:0000256" key="1">
    <source>
        <dbReference type="ARBA" id="ARBA00004604"/>
    </source>
</evidence>
<dbReference type="PANTHER" id="PTHR12755:SF3">
    <property type="entry name" value="POLYNUCLEOTIDE 5'-HYDROXYL-KINASE NOL9"/>
    <property type="match status" value="1"/>
</dbReference>
<feature type="compositionally biased region" description="Acidic residues" evidence="10">
    <location>
        <begin position="144"/>
        <end position="174"/>
    </location>
</feature>
<dbReference type="GO" id="GO:0005524">
    <property type="term" value="F:ATP binding"/>
    <property type="evidence" value="ECO:0007669"/>
    <property type="project" value="UniProtKB-KW"/>
</dbReference>
<dbReference type="InterPro" id="IPR057570">
    <property type="entry name" value="NOL9_C"/>
</dbReference>
<comment type="similarity">
    <text evidence="2">Belongs to the Clp1 family. NOL9/GRC3 subfamily.</text>
</comment>
<dbReference type="InterPro" id="IPR045116">
    <property type="entry name" value="Clp1/Grc3"/>
</dbReference>
<accession>A0AAD4JYF2</accession>
<dbReference type="Pfam" id="PF24419">
    <property type="entry name" value="Cupin_NOL9"/>
    <property type="match status" value="1"/>
</dbReference>
<keyword evidence="8" id="KW-0539">Nucleus</keyword>
<organism evidence="14 15">
    <name type="scientific">Drosophila rubida</name>
    <dbReference type="NCBI Taxonomy" id="30044"/>
    <lineage>
        <taxon>Eukaryota</taxon>
        <taxon>Metazoa</taxon>
        <taxon>Ecdysozoa</taxon>
        <taxon>Arthropoda</taxon>
        <taxon>Hexapoda</taxon>
        <taxon>Insecta</taxon>
        <taxon>Pterygota</taxon>
        <taxon>Neoptera</taxon>
        <taxon>Endopterygota</taxon>
        <taxon>Diptera</taxon>
        <taxon>Brachycera</taxon>
        <taxon>Muscomorpha</taxon>
        <taxon>Ephydroidea</taxon>
        <taxon>Drosophilidae</taxon>
        <taxon>Drosophila</taxon>
    </lineage>
</organism>
<keyword evidence="15" id="KW-1185">Reference proteome</keyword>
<feature type="region of interest" description="Disordered" evidence="10">
    <location>
        <begin position="1"/>
        <end position="22"/>
    </location>
</feature>
<dbReference type="GO" id="GO:0005730">
    <property type="term" value="C:nucleolus"/>
    <property type="evidence" value="ECO:0007669"/>
    <property type="project" value="UniProtKB-SubCell"/>
</dbReference>
<reference evidence="14" key="1">
    <citation type="journal article" date="2021" name="Mol. Ecol. Resour.">
        <title>Phylogenomic analyses of the genus Drosophila reveals genomic signals of climate adaptation.</title>
        <authorList>
            <person name="Li F."/>
            <person name="Rane R.V."/>
            <person name="Luria V."/>
            <person name="Xiong Z."/>
            <person name="Chen J."/>
            <person name="Li Z."/>
            <person name="Catullo R.A."/>
            <person name="Griffin P.C."/>
            <person name="Schiffer M."/>
            <person name="Pearce S."/>
            <person name="Lee S.F."/>
            <person name="McElroy K."/>
            <person name="Stocker A."/>
            <person name="Shirriffs J."/>
            <person name="Cockerell F."/>
            <person name="Coppin C."/>
            <person name="Sgro C.M."/>
            <person name="Karger A."/>
            <person name="Cain J.W."/>
            <person name="Weber J.A."/>
            <person name="Santpere G."/>
            <person name="Kirschner M.W."/>
            <person name="Hoffmann A.A."/>
            <person name="Oakeshott J.G."/>
            <person name="Zhang G."/>
        </authorList>
    </citation>
    <scope>NUCLEOTIDE SEQUENCE</scope>
    <source>
        <strain evidence="14">BGI-SZ-2011g</strain>
    </source>
</reference>
<dbReference type="AlphaFoldDB" id="A0AAD4JYF2"/>
<evidence type="ECO:0000259" key="11">
    <source>
        <dbReference type="Pfam" id="PF16575"/>
    </source>
</evidence>
<dbReference type="InterPro" id="IPR057573">
    <property type="entry name" value="NOL9_N"/>
</dbReference>
<dbReference type="EMBL" id="JAJJHW010002585">
    <property type="protein sequence ID" value="KAH8369946.1"/>
    <property type="molecule type" value="Genomic_DNA"/>
</dbReference>
<evidence type="ECO:0000256" key="9">
    <source>
        <dbReference type="ARBA" id="ARBA00071212"/>
    </source>
</evidence>
<dbReference type="InterPro" id="IPR027417">
    <property type="entry name" value="P-loop_NTPase"/>
</dbReference>
<feature type="domain" description="NOL9 N-terminal" evidence="12">
    <location>
        <begin position="253"/>
        <end position="402"/>
    </location>
</feature>
<keyword evidence="5" id="KW-0547">Nucleotide-binding</keyword>
<evidence type="ECO:0000259" key="13">
    <source>
        <dbReference type="Pfam" id="PF25467"/>
    </source>
</evidence>
<dbReference type="Pfam" id="PF25467">
    <property type="entry name" value="NOL9_C"/>
    <property type="match status" value="1"/>
</dbReference>
<dbReference type="GO" id="GO:0000448">
    <property type="term" value="P:cleavage in ITS2 between 5.8S rRNA and LSU-rRNA of tricistronic rRNA transcript (SSU-rRNA, 5.8S rRNA, LSU-rRNA)"/>
    <property type="evidence" value="ECO:0007669"/>
    <property type="project" value="TreeGrafter"/>
</dbReference>
<keyword evidence="3" id="KW-0698">rRNA processing</keyword>
<dbReference type="InterPro" id="IPR032319">
    <property type="entry name" value="CLP1_P"/>
</dbReference>
<name>A0AAD4JYF2_9MUSC</name>
<evidence type="ECO:0000256" key="6">
    <source>
        <dbReference type="ARBA" id="ARBA00022777"/>
    </source>
</evidence>
<dbReference type="SUPFAM" id="SSF52540">
    <property type="entry name" value="P-loop containing nucleoside triphosphate hydrolases"/>
    <property type="match status" value="1"/>
</dbReference>
<dbReference type="Gene3D" id="3.40.50.300">
    <property type="entry name" value="P-loop containing nucleotide triphosphate hydrolases"/>
    <property type="match status" value="1"/>
</dbReference>
<feature type="compositionally biased region" description="Basic and acidic residues" evidence="10">
    <location>
        <begin position="182"/>
        <end position="197"/>
    </location>
</feature>
<gene>
    <name evidence="14" type="ORF">KR093_001524</name>
</gene>
<evidence type="ECO:0000313" key="14">
    <source>
        <dbReference type="EMBL" id="KAH8369946.1"/>
    </source>
</evidence>
<feature type="non-terminal residue" evidence="14">
    <location>
        <position position="791"/>
    </location>
</feature>
<dbReference type="GO" id="GO:0051731">
    <property type="term" value="F:polynucleotide 5'-hydroxyl-kinase activity"/>
    <property type="evidence" value="ECO:0007669"/>
    <property type="project" value="InterPro"/>
</dbReference>
<keyword evidence="4" id="KW-0808">Transferase</keyword>
<keyword evidence="6" id="KW-0418">Kinase</keyword>
<evidence type="ECO:0000256" key="3">
    <source>
        <dbReference type="ARBA" id="ARBA00022552"/>
    </source>
</evidence>
<evidence type="ECO:0000259" key="12">
    <source>
        <dbReference type="Pfam" id="PF24419"/>
    </source>
</evidence>
<evidence type="ECO:0000256" key="8">
    <source>
        <dbReference type="ARBA" id="ARBA00023242"/>
    </source>
</evidence>
<comment type="subcellular location">
    <subcellularLocation>
        <location evidence="1">Nucleus</location>
        <location evidence="1">Nucleolus</location>
    </subcellularLocation>
</comment>
<feature type="non-terminal residue" evidence="14">
    <location>
        <position position="1"/>
    </location>
</feature>
<feature type="domain" description="Clp1 P-loop" evidence="11">
    <location>
        <begin position="436"/>
        <end position="583"/>
    </location>
</feature>
<dbReference type="Proteomes" id="UP001200034">
    <property type="component" value="Unassembled WGS sequence"/>
</dbReference>
<dbReference type="PANTHER" id="PTHR12755">
    <property type="entry name" value="CLEAVAGE/POLYADENYLATION FACTOR IA SUBUNIT CLP1P"/>
    <property type="match status" value="1"/>
</dbReference>